<organism evidence="1 2">
    <name type="scientific">Pelobates cultripes</name>
    <name type="common">Western spadefoot toad</name>
    <dbReference type="NCBI Taxonomy" id="61616"/>
    <lineage>
        <taxon>Eukaryota</taxon>
        <taxon>Metazoa</taxon>
        <taxon>Chordata</taxon>
        <taxon>Craniata</taxon>
        <taxon>Vertebrata</taxon>
        <taxon>Euteleostomi</taxon>
        <taxon>Amphibia</taxon>
        <taxon>Batrachia</taxon>
        <taxon>Anura</taxon>
        <taxon>Pelobatoidea</taxon>
        <taxon>Pelobatidae</taxon>
        <taxon>Pelobates</taxon>
    </lineage>
</organism>
<dbReference type="Gene3D" id="3.60.10.10">
    <property type="entry name" value="Endonuclease/exonuclease/phosphatase"/>
    <property type="match status" value="1"/>
</dbReference>
<dbReference type="AlphaFoldDB" id="A0AAD1R9Y6"/>
<dbReference type="SUPFAM" id="SSF56219">
    <property type="entry name" value="DNase I-like"/>
    <property type="match status" value="1"/>
</dbReference>
<dbReference type="InterPro" id="IPR036691">
    <property type="entry name" value="Endo/exonu/phosph_ase_sf"/>
</dbReference>
<feature type="non-terminal residue" evidence="1">
    <location>
        <position position="124"/>
    </location>
</feature>
<protein>
    <submittedName>
        <fullName evidence="1">Uncharacterized protein</fullName>
    </submittedName>
</protein>
<name>A0AAD1R9Y6_PELCU</name>
<evidence type="ECO:0000313" key="2">
    <source>
        <dbReference type="Proteomes" id="UP001295444"/>
    </source>
</evidence>
<dbReference type="Proteomes" id="UP001295444">
    <property type="component" value="Chromosome 01"/>
</dbReference>
<proteinExistence type="predicted"/>
<accession>A0AAD1R9Y6</accession>
<reference evidence="1" key="1">
    <citation type="submission" date="2022-03" db="EMBL/GenBank/DDBJ databases">
        <authorList>
            <person name="Alioto T."/>
            <person name="Alioto T."/>
            <person name="Gomez Garrido J."/>
        </authorList>
    </citation>
    <scope>NUCLEOTIDE SEQUENCE</scope>
</reference>
<gene>
    <name evidence="1" type="ORF">PECUL_23A045791</name>
</gene>
<feature type="non-terminal residue" evidence="1">
    <location>
        <position position="1"/>
    </location>
</feature>
<dbReference type="EMBL" id="OW240912">
    <property type="protein sequence ID" value="CAH2225440.1"/>
    <property type="molecule type" value="Genomic_DNA"/>
</dbReference>
<keyword evidence="2" id="KW-1185">Reference proteome</keyword>
<evidence type="ECO:0000313" key="1">
    <source>
        <dbReference type="EMBL" id="CAH2225440.1"/>
    </source>
</evidence>
<sequence length="124" mass="13730">THFQTSKHPKFSNKHYPLSFHATNPDSKTKGVTILFAADIPFRKEEELADPGGRFLFLKGTIHNTRFTFANLYLPNKGQKTFLGRTLALLDSFSDGKLILGGDFSAPLDPKLDTSTGHSTLPSH</sequence>